<evidence type="ECO:0000313" key="2">
    <source>
        <dbReference type="Proteomes" id="UP000054538"/>
    </source>
</evidence>
<keyword evidence="2" id="KW-1185">Reference proteome</keyword>
<protein>
    <submittedName>
        <fullName evidence="1">Uncharacterized protein</fullName>
    </submittedName>
</protein>
<proteinExistence type="predicted"/>
<name>A0A0D0E4J7_9AGAM</name>
<gene>
    <name evidence="1" type="ORF">PAXRUDRAFT_105518</name>
</gene>
<dbReference type="InParanoid" id="A0A0D0E4J7"/>
<organism evidence="1 2">
    <name type="scientific">Paxillus rubicundulus Ve08.2h10</name>
    <dbReference type="NCBI Taxonomy" id="930991"/>
    <lineage>
        <taxon>Eukaryota</taxon>
        <taxon>Fungi</taxon>
        <taxon>Dikarya</taxon>
        <taxon>Basidiomycota</taxon>
        <taxon>Agaricomycotina</taxon>
        <taxon>Agaricomycetes</taxon>
        <taxon>Agaricomycetidae</taxon>
        <taxon>Boletales</taxon>
        <taxon>Paxilineae</taxon>
        <taxon>Paxillaceae</taxon>
        <taxon>Paxillus</taxon>
    </lineage>
</organism>
<sequence>QPHIPVVLLPNSPPALMIHPPVPVQQFPGLPCNLIEQCEVNCVWHAHHPQPSQPPQPFVPVQPLLP</sequence>
<dbReference type="Proteomes" id="UP000054538">
    <property type="component" value="Unassembled WGS sequence"/>
</dbReference>
<reference evidence="2" key="2">
    <citation type="submission" date="2015-01" db="EMBL/GenBank/DDBJ databases">
        <title>Evolutionary Origins and Diversification of the Mycorrhizal Mutualists.</title>
        <authorList>
            <consortium name="DOE Joint Genome Institute"/>
            <consortium name="Mycorrhizal Genomics Consortium"/>
            <person name="Kohler A."/>
            <person name="Kuo A."/>
            <person name="Nagy L.G."/>
            <person name="Floudas D."/>
            <person name="Copeland A."/>
            <person name="Barry K.W."/>
            <person name="Cichocki N."/>
            <person name="Veneault-Fourrey C."/>
            <person name="LaButti K."/>
            <person name="Lindquist E.A."/>
            <person name="Lipzen A."/>
            <person name="Lundell T."/>
            <person name="Morin E."/>
            <person name="Murat C."/>
            <person name="Riley R."/>
            <person name="Ohm R."/>
            <person name="Sun H."/>
            <person name="Tunlid A."/>
            <person name="Henrissat B."/>
            <person name="Grigoriev I.V."/>
            <person name="Hibbett D.S."/>
            <person name="Martin F."/>
        </authorList>
    </citation>
    <scope>NUCLEOTIDE SEQUENCE [LARGE SCALE GENOMIC DNA]</scope>
    <source>
        <strain evidence="2">Ve08.2h10</strain>
    </source>
</reference>
<dbReference type="AlphaFoldDB" id="A0A0D0E4J7"/>
<dbReference type="HOGENOM" id="CLU_184888_0_0_1"/>
<dbReference type="EMBL" id="KN825304">
    <property type="protein sequence ID" value="KIK92200.1"/>
    <property type="molecule type" value="Genomic_DNA"/>
</dbReference>
<dbReference type="OrthoDB" id="2710340at2759"/>
<feature type="non-terminal residue" evidence="1">
    <location>
        <position position="1"/>
    </location>
</feature>
<accession>A0A0D0E4J7</accession>
<evidence type="ECO:0000313" key="1">
    <source>
        <dbReference type="EMBL" id="KIK92200.1"/>
    </source>
</evidence>
<feature type="non-terminal residue" evidence="1">
    <location>
        <position position="66"/>
    </location>
</feature>
<reference evidence="1 2" key="1">
    <citation type="submission" date="2014-04" db="EMBL/GenBank/DDBJ databases">
        <authorList>
            <consortium name="DOE Joint Genome Institute"/>
            <person name="Kuo A."/>
            <person name="Kohler A."/>
            <person name="Jargeat P."/>
            <person name="Nagy L.G."/>
            <person name="Floudas D."/>
            <person name="Copeland A."/>
            <person name="Barry K.W."/>
            <person name="Cichocki N."/>
            <person name="Veneault-Fourrey C."/>
            <person name="LaButti K."/>
            <person name="Lindquist E.A."/>
            <person name="Lipzen A."/>
            <person name="Lundell T."/>
            <person name="Morin E."/>
            <person name="Murat C."/>
            <person name="Sun H."/>
            <person name="Tunlid A."/>
            <person name="Henrissat B."/>
            <person name="Grigoriev I.V."/>
            <person name="Hibbett D.S."/>
            <person name="Martin F."/>
            <person name="Nordberg H.P."/>
            <person name="Cantor M.N."/>
            <person name="Hua S.X."/>
        </authorList>
    </citation>
    <scope>NUCLEOTIDE SEQUENCE [LARGE SCALE GENOMIC DNA]</scope>
    <source>
        <strain evidence="1 2">Ve08.2h10</strain>
    </source>
</reference>